<comment type="caution">
    <text evidence="4">The sequence shown here is derived from an EMBL/GenBank/DDBJ whole genome shotgun (WGS) entry which is preliminary data.</text>
</comment>
<evidence type="ECO:0000313" key="4">
    <source>
        <dbReference type="EMBL" id="CAE6412323.1"/>
    </source>
</evidence>
<dbReference type="SUPFAM" id="SSF51735">
    <property type="entry name" value="NAD(P)-binding Rossmann-fold domains"/>
    <property type="match status" value="1"/>
</dbReference>
<gene>
    <name evidence="4" type="ORF">RDB_LOCUS69895</name>
</gene>
<dbReference type="EMBL" id="CAJMWS010000313">
    <property type="protein sequence ID" value="CAE6412323.1"/>
    <property type="molecule type" value="Genomic_DNA"/>
</dbReference>
<dbReference type="AlphaFoldDB" id="A0A8H3ADH8"/>
<evidence type="ECO:0000259" key="3">
    <source>
        <dbReference type="Pfam" id="PF05368"/>
    </source>
</evidence>
<keyword evidence="1" id="KW-0521">NADP</keyword>
<dbReference type="InterPro" id="IPR036291">
    <property type="entry name" value="NAD(P)-bd_dom_sf"/>
</dbReference>
<dbReference type="Gene3D" id="3.40.50.720">
    <property type="entry name" value="NAD(P)-binding Rossmann-like Domain"/>
    <property type="match status" value="1"/>
</dbReference>
<dbReference type="Pfam" id="PF05368">
    <property type="entry name" value="NmrA"/>
    <property type="match status" value="1"/>
</dbReference>
<sequence length="286" mass="30981">MSAKVVALAGANGYVGKAFVDAFLHLGAFQVRLLVRNESIDTAPYQEYKKRGASLHAISYDDEASLVKALDGVDVLVSTVAAAALTSAQLCFLQSPTSPCAGVKVFFPSEYGGHFPDDVSSPAFRAKKAVVKSAQDHGLPVATLNNGGFPEYIFIPSLGFTFAAKKVTIWGEGNTKISWTTVKSLADWLANVLKSVPVSQLQNKDISIEGSVTTLNELVGLWERKHNDKLQVERRPLKELEDRIAADPNDFLAILLQGFDAGNAYVGGKDNKLYPRWNPDPVESIL</sequence>
<evidence type="ECO:0000313" key="5">
    <source>
        <dbReference type="Proteomes" id="UP000663846"/>
    </source>
</evidence>
<evidence type="ECO:0000256" key="1">
    <source>
        <dbReference type="ARBA" id="ARBA00022857"/>
    </source>
</evidence>
<proteinExistence type="predicted"/>
<organism evidence="4 5">
    <name type="scientific">Rhizoctonia solani</name>
    <dbReference type="NCBI Taxonomy" id="456999"/>
    <lineage>
        <taxon>Eukaryota</taxon>
        <taxon>Fungi</taxon>
        <taxon>Dikarya</taxon>
        <taxon>Basidiomycota</taxon>
        <taxon>Agaricomycotina</taxon>
        <taxon>Agaricomycetes</taxon>
        <taxon>Cantharellales</taxon>
        <taxon>Ceratobasidiaceae</taxon>
        <taxon>Rhizoctonia</taxon>
    </lineage>
</organism>
<dbReference type="PANTHER" id="PTHR47706:SF9">
    <property type="entry name" value="NMRA-LIKE DOMAIN-CONTAINING PROTEIN-RELATED"/>
    <property type="match status" value="1"/>
</dbReference>
<dbReference type="InterPro" id="IPR008030">
    <property type="entry name" value="NmrA-like"/>
</dbReference>
<dbReference type="InterPro" id="IPR051609">
    <property type="entry name" value="NmrA/Isoflavone_reductase-like"/>
</dbReference>
<reference evidence="4" key="1">
    <citation type="submission" date="2021-01" db="EMBL/GenBank/DDBJ databases">
        <authorList>
            <person name="Kaushik A."/>
        </authorList>
    </citation>
    <scope>NUCLEOTIDE SEQUENCE</scope>
    <source>
        <strain evidence="4">AG1-1C</strain>
    </source>
</reference>
<feature type="domain" description="NmrA-like" evidence="3">
    <location>
        <begin position="4"/>
        <end position="244"/>
    </location>
</feature>
<keyword evidence="2" id="KW-0560">Oxidoreductase</keyword>
<evidence type="ECO:0000256" key="2">
    <source>
        <dbReference type="ARBA" id="ARBA00023002"/>
    </source>
</evidence>
<dbReference type="PANTHER" id="PTHR47706">
    <property type="entry name" value="NMRA-LIKE FAMILY PROTEIN"/>
    <property type="match status" value="1"/>
</dbReference>
<dbReference type="GO" id="GO:0016491">
    <property type="term" value="F:oxidoreductase activity"/>
    <property type="evidence" value="ECO:0007669"/>
    <property type="project" value="UniProtKB-KW"/>
</dbReference>
<protein>
    <recommendedName>
        <fullName evidence="3">NmrA-like domain-containing protein</fullName>
    </recommendedName>
</protein>
<name>A0A8H3ADH8_9AGAM</name>
<dbReference type="Proteomes" id="UP000663846">
    <property type="component" value="Unassembled WGS sequence"/>
</dbReference>
<accession>A0A8H3ADH8</accession>
<dbReference type="Gene3D" id="3.90.25.10">
    <property type="entry name" value="UDP-galactose 4-epimerase, domain 1"/>
    <property type="match status" value="1"/>
</dbReference>